<evidence type="ECO:0000313" key="3">
    <source>
        <dbReference type="EMBL" id="KAK2560325.1"/>
    </source>
</evidence>
<dbReference type="AlphaFoldDB" id="A0AAD9QFI6"/>
<dbReference type="PANTHER" id="PTHR12582">
    <property type="entry name" value="NETRIN RECEPTOR UNC5"/>
    <property type="match status" value="1"/>
</dbReference>
<dbReference type="CDD" id="cd01670">
    <property type="entry name" value="Death"/>
    <property type="match status" value="1"/>
</dbReference>
<dbReference type="EMBL" id="JARQWQ010000037">
    <property type="protein sequence ID" value="KAK2560325.1"/>
    <property type="molecule type" value="Genomic_DNA"/>
</dbReference>
<keyword evidence="1" id="KW-0675">Receptor</keyword>
<feature type="non-terminal residue" evidence="3">
    <location>
        <position position="1"/>
    </location>
</feature>
<comment type="subcellular location">
    <subcellularLocation>
        <location evidence="1">Cell membrane</location>
        <topology evidence="1">Single-pass type I membrane protein</topology>
    </subcellularLocation>
</comment>
<protein>
    <recommendedName>
        <fullName evidence="1">Netrin receptor UNC5</fullName>
    </recommendedName>
</protein>
<accession>A0AAD9QFI6</accession>
<dbReference type="PROSITE" id="PS50017">
    <property type="entry name" value="DEATH_DOMAIN"/>
    <property type="match status" value="1"/>
</dbReference>
<keyword evidence="4" id="KW-1185">Reference proteome</keyword>
<dbReference type="Pfam" id="PF00531">
    <property type="entry name" value="Death"/>
    <property type="match status" value="1"/>
</dbReference>
<gene>
    <name evidence="3" type="ORF">P5673_017325</name>
</gene>
<evidence type="ECO:0000256" key="1">
    <source>
        <dbReference type="RuleBase" id="RU367033"/>
    </source>
</evidence>
<dbReference type="Proteomes" id="UP001249851">
    <property type="component" value="Unassembled WGS sequence"/>
</dbReference>
<reference evidence="3" key="1">
    <citation type="journal article" date="2023" name="G3 (Bethesda)">
        <title>Whole genome assembly and annotation of the endangered Caribbean coral Acropora cervicornis.</title>
        <authorList>
            <person name="Selwyn J.D."/>
            <person name="Vollmer S.V."/>
        </authorList>
    </citation>
    <scope>NUCLEOTIDE SEQUENCE</scope>
    <source>
        <strain evidence="3">K2</strain>
    </source>
</reference>
<feature type="domain" description="Death" evidence="2">
    <location>
        <begin position="569"/>
        <end position="644"/>
    </location>
</feature>
<dbReference type="Gene3D" id="2.60.220.30">
    <property type="match status" value="2"/>
</dbReference>
<evidence type="ECO:0000313" key="4">
    <source>
        <dbReference type="Proteomes" id="UP001249851"/>
    </source>
</evidence>
<keyword evidence="1" id="KW-0393">Immunoglobulin domain</keyword>
<name>A0AAD9QFI6_ACRCE</name>
<sequence length="657" mass="74656">SEIGVFTLLIFRDEAVAYCSLKEAGIHLIFPRGAVAEGSVSTVRRWNPRSRSPLLFDNEAVVSDVIELSLDSPGALHFDKTVTLIIPHCASDLKGYELVVKCFSGGDEWKDVETADWRTKNEIKDDYDLSGYVPDFSFPVAACKITQCSTFAVVCRLKSRRHVVTSQESELVWPEFPLAKVTFPQNAVPQDESFEVTAKLQEVCQRPFRQKQLLPGPILRITSSKAVHFLKPIAVQLPLSLSEPHRIDIDMSVARVRILFKESSSEKPEWIEITEKLETLPRFNGNTISFTISHFSDFWTWVDWCSSIIPLCGHSNPDSDKALESVITNSDFVPKAAFFAVYVPRKTKLHLETKLRLYCSPTSKRDKLIHYEEKQQNILLADGSSDKPLCSNDKAFVFLSQFEGIVEPVESEGFEGLYTKERDESNRLCKMNVNLPPSTNDPDKTPVEFFGLPFDDDIFREAPFKGSHGILTSCNGVLREIGRETIYDDYMDLLSKLPEREVKEKFVMELSKLHPEYKQRCFDNIVSALEKGGEGLGHIRDRLIEAREKINKPINDQVWDAVADRFPRGTSWKTLAGNLQLKIQDCVIGATEKEKGWRCSKECCRAVLKTWYQQYTSSATSKELMRCLTDMGLANVNWQIMRKLGLVEPENIPESER</sequence>
<dbReference type="InterPro" id="IPR037936">
    <property type="entry name" value="UNC5A-D"/>
</dbReference>
<dbReference type="GO" id="GO:0005886">
    <property type="term" value="C:plasma membrane"/>
    <property type="evidence" value="ECO:0007669"/>
    <property type="project" value="UniProtKB-SubCell"/>
</dbReference>
<evidence type="ECO:0000259" key="2">
    <source>
        <dbReference type="PROSITE" id="PS50017"/>
    </source>
</evidence>
<dbReference type="GO" id="GO:0005042">
    <property type="term" value="F:netrin receptor activity"/>
    <property type="evidence" value="ECO:0007669"/>
    <property type="project" value="UniProtKB-UniRule"/>
</dbReference>
<comment type="similarity">
    <text evidence="1">Belongs to the unc-5 family.</text>
</comment>
<organism evidence="3 4">
    <name type="scientific">Acropora cervicornis</name>
    <name type="common">Staghorn coral</name>
    <dbReference type="NCBI Taxonomy" id="6130"/>
    <lineage>
        <taxon>Eukaryota</taxon>
        <taxon>Metazoa</taxon>
        <taxon>Cnidaria</taxon>
        <taxon>Anthozoa</taxon>
        <taxon>Hexacorallia</taxon>
        <taxon>Scleractinia</taxon>
        <taxon>Astrocoeniina</taxon>
        <taxon>Acroporidae</taxon>
        <taxon>Acropora</taxon>
    </lineage>
</organism>
<dbReference type="PANTHER" id="PTHR12582:SF41">
    <property type="entry name" value="UNC5C-LIKE PROTEIN"/>
    <property type="match status" value="1"/>
</dbReference>
<dbReference type="InterPro" id="IPR000906">
    <property type="entry name" value="ZU5_dom"/>
</dbReference>
<dbReference type="SMART" id="SM00218">
    <property type="entry name" value="ZU5"/>
    <property type="match status" value="1"/>
</dbReference>
<dbReference type="Pfam" id="PF00791">
    <property type="entry name" value="ZU5"/>
    <property type="match status" value="1"/>
</dbReference>
<keyword evidence="1" id="KW-0217">Developmental protein</keyword>
<dbReference type="InterPro" id="IPR011029">
    <property type="entry name" value="DEATH-like_dom_sf"/>
</dbReference>
<comment type="caution">
    <text evidence="3">The sequence shown here is derived from an EMBL/GenBank/DDBJ whole genome shotgun (WGS) entry which is preliminary data.</text>
</comment>
<dbReference type="Gene3D" id="1.10.533.10">
    <property type="entry name" value="Death Domain, Fas"/>
    <property type="match status" value="1"/>
</dbReference>
<reference evidence="3" key="2">
    <citation type="journal article" date="2023" name="Science">
        <title>Genomic signatures of disease resistance in endangered staghorn corals.</title>
        <authorList>
            <person name="Vollmer S.V."/>
            <person name="Selwyn J.D."/>
            <person name="Despard B.A."/>
            <person name="Roesel C.L."/>
        </authorList>
    </citation>
    <scope>NUCLEOTIDE SEQUENCE</scope>
    <source>
        <strain evidence="3">K2</strain>
    </source>
</reference>
<dbReference type="InterPro" id="IPR000488">
    <property type="entry name" value="Death_dom"/>
</dbReference>
<proteinExistence type="inferred from homology"/>
<comment type="function">
    <text evidence="1">Receptor for netrin required for axon guidance. Mediates axon repulsion of neuronal growth cones in the developing nervous system upon ligand binding.</text>
</comment>
<dbReference type="SUPFAM" id="SSF47986">
    <property type="entry name" value="DEATH domain"/>
    <property type="match status" value="1"/>
</dbReference>